<dbReference type="Gene3D" id="1.25.10.10">
    <property type="entry name" value="Leucine-rich Repeat Variant"/>
    <property type="match status" value="1"/>
</dbReference>
<evidence type="ECO:0000256" key="6">
    <source>
        <dbReference type="ARBA" id="ARBA00022927"/>
    </source>
</evidence>
<proteinExistence type="inferred from homology"/>
<comment type="similarity">
    <text evidence="3">Belongs to the XPO2/CSE1 family.</text>
</comment>
<comment type="subcellular location">
    <subcellularLocation>
        <location evidence="2">Cytoplasm</location>
    </subcellularLocation>
    <subcellularLocation>
        <location evidence="1">Nucleus</location>
    </subcellularLocation>
</comment>
<evidence type="ECO:0000313" key="9">
    <source>
        <dbReference type="EMBL" id="TPX48970.1"/>
    </source>
</evidence>
<dbReference type="EMBL" id="QEAM01000042">
    <property type="protein sequence ID" value="TPX48970.1"/>
    <property type="molecule type" value="Genomic_DNA"/>
</dbReference>
<dbReference type="PROSITE" id="PS50166">
    <property type="entry name" value="IMPORTIN_B_NT"/>
    <property type="match status" value="1"/>
</dbReference>
<keyword evidence="4" id="KW-0813">Transport</keyword>
<reference evidence="9 10" key="1">
    <citation type="journal article" date="2019" name="Sci. Rep.">
        <title>Comparative genomics of chytrid fungi reveal insights into the obligate biotrophic and pathogenic lifestyle of Synchytrium endobioticum.</title>
        <authorList>
            <person name="van de Vossenberg B.T.L.H."/>
            <person name="Warris S."/>
            <person name="Nguyen H.D.T."/>
            <person name="van Gent-Pelzer M.P.E."/>
            <person name="Joly D.L."/>
            <person name="van de Geest H.C."/>
            <person name="Bonants P.J.M."/>
            <person name="Smith D.S."/>
            <person name="Levesque C.A."/>
            <person name="van der Lee T.A.J."/>
        </authorList>
    </citation>
    <scope>NUCLEOTIDE SEQUENCE [LARGE SCALE GENOMIC DNA]</scope>
    <source>
        <strain evidence="9 10">LEV6574</strain>
    </source>
</reference>
<dbReference type="Proteomes" id="UP000320475">
    <property type="component" value="Unassembled WGS sequence"/>
</dbReference>
<evidence type="ECO:0000256" key="5">
    <source>
        <dbReference type="ARBA" id="ARBA00022490"/>
    </source>
</evidence>
<dbReference type="InterPro" id="IPR013713">
    <property type="entry name" value="XPO2_central"/>
</dbReference>
<evidence type="ECO:0000256" key="1">
    <source>
        <dbReference type="ARBA" id="ARBA00004123"/>
    </source>
</evidence>
<dbReference type="GO" id="GO:0031267">
    <property type="term" value="F:small GTPase binding"/>
    <property type="evidence" value="ECO:0007669"/>
    <property type="project" value="InterPro"/>
</dbReference>
<keyword evidence="5" id="KW-0963">Cytoplasm</keyword>
<gene>
    <name evidence="9" type="ORF">SeLEV6574_g01751</name>
</gene>
<feature type="domain" description="Importin N-terminal" evidence="8">
    <location>
        <begin position="30"/>
        <end position="104"/>
    </location>
</feature>
<evidence type="ECO:0000256" key="3">
    <source>
        <dbReference type="ARBA" id="ARBA00008669"/>
    </source>
</evidence>
<dbReference type="InterPro" id="IPR001494">
    <property type="entry name" value="Importin-beta_N"/>
</dbReference>
<dbReference type="InterPro" id="IPR011989">
    <property type="entry name" value="ARM-like"/>
</dbReference>
<dbReference type="PANTHER" id="PTHR10997:SF8">
    <property type="entry name" value="EXPORTIN-2"/>
    <property type="match status" value="1"/>
</dbReference>
<dbReference type="GO" id="GO:0005635">
    <property type="term" value="C:nuclear envelope"/>
    <property type="evidence" value="ECO:0007669"/>
    <property type="project" value="TreeGrafter"/>
</dbReference>
<dbReference type="OrthoDB" id="3268246at2759"/>
<dbReference type="InterPro" id="IPR005043">
    <property type="entry name" value="XPO2_C"/>
</dbReference>
<dbReference type="AlphaFoldDB" id="A0A507DDM1"/>
<evidence type="ECO:0000256" key="4">
    <source>
        <dbReference type="ARBA" id="ARBA00022448"/>
    </source>
</evidence>
<evidence type="ECO:0000256" key="2">
    <source>
        <dbReference type="ARBA" id="ARBA00004496"/>
    </source>
</evidence>
<comment type="caution">
    <text evidence="9">The sequence shown here is derived from an EMBL/GenBank/DDBJ whole genome shotgun (WGS) entry which is preliminary data.</text>
</comment>
<dbReference type="SUPFAM" id="SSF48371">
    <property type="entry name" value="ARM repeat"/>
    <property type="match status" value="1"/>
</dbReference>
<evidence type="ECO:0000313" key="10">
    <source>
        <dbReference type="Proteomes" id="UP000320475"/>
    </source>
</evidence>
<keyword evidence="7" id="KW-0539">Nucleus</keyword>
<dbReference type="Pfam" id="PF08506">
    <property type="entry name" value="Cse1"/>
    <property type="match status" value="1"/>
</dbReference>
<dbReference type="VEuPathDB" id="FungiDB:SeMB42_g00951"/>
<keyword evidence="6" id="KW-0653">Protein transport</keyword>
<name>A0A507DDM1_9FUNG</name>
<dbReference type="GO" id="GO:0005829">
    <property type="term" value="C:cytosol"/>
    <property type="evidence" value="ECO:0007669"/>
    <property type="project" value="TreeGrafter"/>
</dbReference>
<dbReference type="Pfam" id="PF03810">
    <property type="entry name" value="IBN_N"/>
    <property type="match status" value="1"/>
</dbReference>
<dbReference type="PANTHER" id="PTHR10997">
    <property type="entry name" value="IMPORTIN-7, 8, 11"/>
    <property type="match status" value="1"/>
</dbReference>
<dbReference type="GO" id="GO:0006611">
    <property type="term" value="P:protein export from nucleus"/>
    <property type="evidence" value="ECO:0007669"/>
    <property type="project" value="TreeGrafter"/>
</dbReference>
<dbReference type="InterPro" id="IPR016024">
    <property type="entry name" value="ARM-type_fold"/>
</dbReference>
<dbReference type="GO" id="GO:0005049">
    <property type="term" value="F:nuclear export signal receptor activity"/>
    <property type="evidence" value="ECO:0007669"/>
    <property type="project" value="TreeGrafter"/>
</dbReference>
<dbReference type="GO" id="GO:0006606">
    <property type="term" value="P:protein import into nucleus"/>
    <property type="evidence" value="ECO:0007669"/>
    <property type="project" value="TreeGrafter"/>
</dbReference>
<accession>A0A507DDM1</accession>
<dbReference type="FunFam" id="1.25.10.10:FF:000057">
    <property type="entry name" value="Exportin-2 isoform 1"/>
    <property type="match status" value="1"/>
</dbReference>
<organism evidence="9 10">
    <name type="scientific">Synchytrium endobioticum</name>
    <dbReference type="NCBI Taxonomy" id="286115"/>
    <lineage>
        <taxon>Eukaryota</taxon>
        <taxon>Fungi</taxon>
        <taxon>Fungi incertae sedis</taxon>
        <taxon>Chytridiomycota</taxon>
        <taxon>Chytridiomycota incertae sedis</taxon>
        <taxon>Chytridiomycetes</taxon>
        <taxon>Synchytriales</taxon>
        <taxon>Synchytriaceae</taxon>
        <taxon>Synchytrium</taxon>
    </lineage>
</organism>
<dbReference type="Pfam" id="PF03378">
    <property type="entry name" value="CAS_CSE1"/>
    <property type="match status" value="1"/>
</dbReference>
<evidence type="ECO:0000256" key="7">
    <source>
        <dbReference type="ARBA" id="ARBA00023242"/>
    </source>
</evidence>
<protein>
    <recommendedName>
        <fullName evidence="8">Importin N-terminal domain-containing protein</fullName>
    </recommendedName>
</protein>
<sequence>MMLSAADMASIQSIAECFSQTFQPATRKQAEANLALLEAQPGFAVLLLQLVQDGNTSESVRIAAGLYFKNYIKKYWKMGDDEVDHMPQADRAMVKQILVTLMISVPYRLQLQLSEAITIIADTDFPQDWQGLVQELVTRLSPTDFNVNNGVLQTAHSIFKRWRHQFASTKLFTEIKFVLDQFCAPYLQLFQTTDALIDQNRTNPSQLRILFNTLLLLTKLFYSLNSQDLPEFFEDHMAEFMNLLLKYLKYSNPLLESEGDDEAGPVEKVKASIAEIIDLYATRYEEDFSQLPQFVQTIWELLTTTGTHAKYDTLVSKSIHFLTAVVKPVRHKAMFSSPDALKSICEKIVLPNMELRPSDVEMFEDEPLEYIRRDLEGLDIDTRRRAASDLVRGLLEHFTKEVTEIFSQYVNAYLQDYEKYKASKWKSKDTAIYLITSLSAKSLSRQAKATSVNEFVPIVSVFTTHILPELVSTDRSTHPIITVDAIKYLLTFRNQLSKEQLSQVLPYLASTHLSSSNYMVYTYASICTERILAERDATTNRPIFSSTDINTVARELIFKHFELISKSGSTPEKLAENDYLMKTILRVVVVAGPELAPAAREILAAFVNIIAAISSNPSNPKFNHFVFESIAALIRNLCATNPALVTEFENLLFPPFNTILMQDVAEFVPYAFQIMSQLLDLHTENGLPDTYMALLQPLLTPQPWSSTGNIPALVRLVQSCLIKGSMQIIEQGKLQAILGIFQLLISSKVNDHHGFELLASMFDYVPPEAITPYMKNVVILLMTRLSNARTAKFTKGFLNFVCTVFVYNKPGMEVDVVLRLFDTVQPMLFWTVLMDVLLPTIDDPRTPEERKIIIVGLTNLLTKSEVILAPENLRLWAPIVKAINLLLQVPLVQDKTGIDDEEEAVFGPAEPSQEETTGYSASFSRLATVGKLNRNPVKDIPDGHVYFERAWNQLQAQRPDQARMAMHSS</sequence>
<dbReference type="SMART" id="SM00913">
    <property type="entry name" value="IBN_N"/>
    <property type="match status" value="1"/>
</dbReference>
<evidence type="ECO:0000259" key="8">
    <source>
        <dbReference type="PROSITE" id="PS50166"/>
    </source>
</evidence>